<evidence type="ECO:0000256" key="2">
    <source>
        <dbReference type="ARBA" id="ARBA00006275"/>
    </source>
</evidence>
<evidence type="ECO:0000256" key="1">
    <source>
        <dbReference type="ARBA" id="ARBA00004442"/>
    </source>
</evidence>
<dbReference type="InterPro" id="IPR012944">
    <property type="entry name" value="SusD_RagB_dom"/>
</dbReference>
<comment type="caution">
    <text evidence="8">The sequence shown here is derived from an EMBL/GenBank/DDBJ whole genome shotgun (WGS) entry which is preliminary data.</text>
</comment>
<keyword evidence="5" id="KW-0998">Cell outer membrane</keyword>
<dbReference type="STRING" id="1792845.BC343_04865"/>
<organism evidence="8 9">
    <name type="scientific">Mucilaginibacter pedocola</name>
    <dbReference type="NCBI Taxonomy" id="1792845"/>
    <lineage>
        <taxon>Bacteria</taxon>
        <taxon>Pseudomonadati</taxon>
        <taxon>Bacteroidota</taxon>
        <taxon>Sphingobacteriia</taxon>
        <taxon>Sphingobacteriales</taxon>
        <taxon>Sphingobacteriaceae</taxon>
        <taxon>Mucilaginibacter</taxon>
    </lineage>
</organism>
<reference evidence="8 9" key="1">
    <citation type="submission" date="2016-07" db="EMBL/GenBank/DDBJ databases">
        <title>Genomic analysis of zinc-resistant bacterium Mucilaginibacter pedocola TBZ30.</title>
        <authorList>
            <person name="Huang J."/>
            <person name="Tang J."/>
        </authorList>
    </citation>
    <scope>NUCLEOTIDE SEQUENCE [LARGE SCALE GENOMIC DNA]</scope>
    <source>
        <strain evidence="8 9">TBZ30</strain>
    </source>
</reference>
<evidence type="ECO:0000256" key="3">
    <source>
        <dbReference type="ARBA" id="ARBA00022729"/>
    </source>
</evidence>
<dbReference type="OrthoDB" id="636214at2"/>
<sequence length="522" mass="58171">MKNIIKISAVACCVALATVSSCNKGLKDETFSVYDESKLTNPENGNQAVIGAYAALKDNGGYGYYAGFLYWLYEYPVDVVTTTITSRQGVQLDQLTYDASNSVINDVWTSIFKMISRCNEAEELINNIDYATKGSTNTLKQQNIGEVRFLRALAYYDATSIWGNVPLILKSSSHFTTEDQNPKLVDKAEVEAAMITDLEFAAANLPESYPANEVARATSGAAKGLLARLYMRRGEWQKAADAALSVMNKGYDLRTKAEGGLSSMFNTNNRSDNEFIFVLKSSNEAGAYGINSNSFGINSTPWDLNRGYGNFPIHLEFYALFDKTDDRRNTLLTGSYQTLYGQTMNVPVEYGGLGGDAPDVVLAKYVYNLKYPHVNNYNYAGFNNVTILRYADILMMRAEALNELNGPNAESISLINQIRERSNLPGLTLSGYTKETLRNAIFDERNKEFFMEGRRREDLIRWGKSATNGADPLLKFREKVVPLLRDANTYSSAVDYTVFPYPQNEIQSNTSFSADVNKGRVK</sequence>
<comment type="similarity">
    <text evidence="2">Belongs to the SusD family.</text>
</comment>
<comment type="subcellular location">
    <subcellularLocation>
        <location evidence="1">Cell outer membrane</location>
    </subcellularLocation>
</comment>
<dbReference type="Gene3D" id="1.25.40.390">
    <property type="match status" value="1"/>
</dbReference>
<accession>A0A1S9PEX7</accession>
<dbReference type="Proteomes" id="UP000189739">
    <property type="component" value="Unassembled WGS sequence"/>
</dbReference>
<dbReference type="InterPro" id="IPR011990">
    <property type="entry name" value="TPR-like_helical_dom_sf"/>
</dbReference>
<feature type="domain" description="SusD-like N-terminal" evidence="7">
    <location>
        <begin position="89"/>
        <end position="231"/>
    </location>
</feature>
<keyword evidence="3" id="KW-0732">Signal</keyword>
<dbReference type="SUPFAM" id="SSF48452">
    <property type="entry name" value="TPR-like"/>
    <property type="match status" value="1"/>
</dbReference>
<evidence type="ECO:0008006" key="10">
    <source>
        <dbReference type="Google" id="ProtNLM"/>
    </source>
</evidence>
<dbReference type="GO" id="GO:0009279">
    <property type="term" value="C:cell outer membrane"/>
    <property type="evidence" value="ECO:0007669"/>
    <property type="project" value="UniProtKB-SubCell"/>
</dbReference>
<keyword evidence="9" id="KW-1185">Reference proteome</keyword>
<dbReference type="Pfam" id="PF14322">
    <property type="entry name" value="SusD-like_3"/>
    <property type="match status" value="1"/>
</dbReference>
<proteinExistence type="inferred from homology"/>
<evidence type="ECO:0000259" key="6">
    <source>
        <dbReference type="Pfam" id="PF07980"/>
    </source>
</evidence>
<dbReference type="CDD" id="cd08977">
    <property type="entry name" value="SusD"/>
    <property type="match status" value="1"/>
</dbReference>
<dbReference type="InterPro" id="IPR033985">
    <property type="entry name" value="SusD-like_N"/>
</dbReference>
<dbReference type="Pfam" id="PF07980">
    <property type="entry name" value="SusD_RagB"/>
    <property type="match status" value="1"/>
</dbReference>
<protein>
    <recommendedName>
        <fullName evidence="10">Carbohydrate-binding protein SusD</fullName>
    </recommendedName>
</protein>
<dbReference type="RefSeq" id="WP_078348242.1">
    <property type="nucleotide sequence ID" value="NZ_MBTF01000012.1"/>
</dbReference>
<evidence type="ECO:0000259" key="7">
    <source>
        <dbReference type="Pfam" id="PF14322"/>
    </source>
</evidence>
<feature type="domain" description="RagB/SusD" evidence="6">
    <location>
        <begin position="320"/>
        <end position="510"/>
    </location>
</feature>
<evidence type="ECO:0000313" key="8">
    <source>
        <dbReference type="EMBL" id="OOQ59511.1"/>
    </source>
</evidence>
<gene>
    <name evidence="8" type="ORF">BC343_04865</name>
</gene>
<evidence type="ECO:0000256" key="5">
    <source>
        <dbReference type="ARBA" id="ARBA00023237"/>
    </source>
</evidence>
<evidence type="ECO:0000256" key="4">
    <source>
        <dbReference type="ARBA" id="ARBA00023136"/>
    </source>
</evidence>
<evidence type="ECO:0000313" key="9">
    <source>
        <dbReference type="Proteomes" id="UP000189739"/>
    </source>
</evidence>
<keyword evidence="4" id="KW-0472">Membrane</keyword>
<dbReference type="AlphaFoldDB" id="A0A1S9PEX7"/>
<name>A0A1S9PEX7_9SPHI</name>
<dbReference type="EMBL" id="MBTF01000012">
    <property type="protein sequence ID" value="OOQ59511.1"/>
    <property type="molecule type" value="Genomic_DNA"/>
</dbReference>
<dbReference type="PROSITE" id="PS51257">
    <property type="entry name" value="PROKAR_LIPOPROTEIN"/>
    <property type="match status" value="1"/>
</dbReference>